<dbReference type="Proteomes" id="UP000316726">
    <property type="component" value="Chromosome 3"/>
</dbReference>
<dbReference type="PANTHER" id="PTHR43941">
    <property type="entry name" value="STRUCTURAL MAINTENANCE OF CHROMOSOMES PROTEIN 2"/>
    <property type="match status" value="1"/>
</dbReference>
<feature type="coiled-coil region" evidence="1">
    <location>
        <begin position="786"/>
        <end position="813"/>
    </location>
</feature>
<organism evidence="3 4">
    <name type="scientific">Chloropicon primus</name>
    <dbReference type="NCBI Taxonomy" id="1764295"/>
    <lineage>
        <taxon>Eukaryota</taxon>
        <taxon>Viridiplantae</taxon>
        <taxon>Chlorophyta</taxon>
        <taxon>Chloropicophyceae</taxon>
        <taxon>Chloropicales</taxon>
        <taxon>Chloropicaceae</taxon>
        <taxon>Chloropicon</taxon>
    </lineage>
</organism>
<protein>
    <submittedName>
        <fullName evidence="3">Uncharacterized protein</fullName>
    </submittedName>
</protein>
<feature type="compositionally biased region" description="Basic and acidic residues" evidence="2">
    <location>
        <begin position="60"/>
        <end position="83"/>
    </location>
</feature>
<evidence type="ECO:0000256" key="2">
    <source>
        <dbReference type="SAM" id="MobiDB-lite"/>
    </source>
</evidence>
<dbReference type="GO" id="GO:0003682">
    <property type="term" value="F:chromatin binding"/>
    <property type="evidence" value="ECO:0007669"/>
    <property type="project" value="TreeGrafter"/>
</dbReference>
<feature type="compositionally biased region" description="Polar residues" evidence="2">
    <location>
        <begin position="1"/>
        <end position="22"/>
    </location>
</feature>
<feature type="compositionally biased region" description="Polar residues" evidence="2">
    <location>
        <begin position="116"/>
        <end position="128"/>
    </location>
</feature>
<feature type="coiled-coil region" evidence="1">
    <location>
        <begin position="1069"/>
        <end position="1117"/>
    </location>
</feature>
<dbReference type="GO" id="GO:0000785">
    <property type="term" value="C:chromatin"/>
    <property type="evidence" value="ECO:0007669"/>
    <property type="project" value="TreeGrafter"/>
</dbReference>
<name>A0A5B8MGM0_9CHLO</name>
<evidence type="ECO:0000313" key="3">
    <source>
        <dbReference type="EMBL" id="QDZ19606.1"/>
    </source>
</evidence>
<feature type="coiled-coil region" evidence="1">
    <location>
        <begin position="1291"/>
        <end position="1339"/>
    </location>
</feature>
<dbReference type="STRING" id="1764295.A0A5B8MGM0"/>
<reference evidence="3 4" key="1">
    <citation type="submission" date="2018-07" db="EMBL/GenBank/DDBJ databases">
        <title>The complete nuclear genome of the prasinophyte Chloropicon primus (CCMP1205).</title>
        <authorList>
            <person name="Pombert J.-F."/>
            <person name="Otis C."/>
            <person name="Turmel M."/>
            <person name="Lemieux C."/>
        </authorList>
    </citation>
    <scope>NUCLEOTIDE SEQUENCE [LARGE SCALE GENOMIC DNA]</scope>
    <source>
        <strain evidence="3 4">CCMP1205</strain>
    </source>
</reference>
<gene>
    <name evidence="3" type="ORF">A3770_03p21240</name>
</gene>
<dbReference type="PANTHER" id="PTHR43941:SF1">
    <property type="entry name" value="STRUCTURAL MAINTENANCE OF CHROMOSOMES PROTEIN 2"/>
    <property type="match status" value="1"/>
</dbReference>
<feature type="coiled-coil region" evidence="1">
    <location>
        <begin position="255"/>
        <end position="542"/>
    </location>
</feature>
<dbReference type="OrthoDB" id="568511at2759"/>
<dbReference type="GO" id="GO:0000793">
    <property type="term" value="C:condensed chromosome"/>
    <property type="evidence" value="ECO:0007669"/>
    <property type="project" value="TreeGrafter"/>
</dbReference>
<dbReference type="EMBL" id="CP031036">
    <property type="protein sequence ID" value="QDZ19606.1"/>
    <property type="molecule type" value="Genomic_DNA"/>
</dbReference>
<sequence>MSIMSTTEGSLSSPLVVESSTGDAFETAYEGETERESLASMVHLQSGPVDAGAETPKLLLKKEVRPEEGGRGRGGEGDREEGAPRNPHYGNKSKYVQMWVEEDSKISLTGRLRDPNSLTPATQSSSRDSVAEAADIVARVQLTCESAITNTRDILTDMQSGTLSKVDAAVSLLEKIESDTKQDIMDRHDYVQRIGSENKYLQNELLEARTALDRIYHCAFRSKDAKELSTQVMVMKIIKRLRGLESSKKSLGEEAKKVLAEKQAFQAKAEDFQTELRGMKSAELKLRNVVTTQKSKSDSYKRTIKELDQAKDQLQSRVQGLEAKQKALASEKAAMSEEIKGLREAGKENHAKLEQMQTILRAAQRKKSMTENALEKAEEEIQVLSSKVVDQAAHASEIAEAKEEAERESEALRQHFAAAVQSKERVSQELEQAANESSAKCYRVQELRASLADLNTKYEARGQEFERLEQENQRLEGELAESKSQARELGSKVDELTRKGEAFASLLPVHIETMNSNVGLLYTDLEQRLEKKEKELSKLCSLFSSAIRQHKEKVASMDAFHASVECQLAECISHFEQSESATLLASDDASRSGKIIGYLEALNKSAGDHFQKFKDLKDASECLEVNMVQAQGEVEALKGLVKESERTREQSEARASTLAAQRDALEDKLSSFHAAVEIIKGAVHKRSCESFELSQDEGGVKGMCDAELLIALKLLLEDFKKIGWDKDCIQQDLDIKEECIARLQYKVASFSSALDKNTKKMESYSQLSESLSKDFQTKQKVLIDFNEQLHSKLERKEALLVELKDRLDAVTHVTREQAEKLEEAGQSADVQLYKISSSFRCLDDVESNILESFESLKESLDAKEMQLDSLTEDVKSQSSICCDLERDYVSLRDSLERARCEGEAWKTKYQSMKKMVRAYLPKLRLKLKESKFTKLRASALRKRNVRLSQQVRSLKGLKVRSLQQVREKIVKNVKSGLMAKQASKSSALAGRLWRLTFASTKKIDEMESLLNSALKEKSETLGRLGLVEEENSLLKTSIGKQSEMLSHLHELENFLQRSKETIRGLQVSNEEKEAMVERLSDSNRVIQDEKAKTLEKLRLLEGQLLKTQEELVVTQNQCAVTAKEHMRLIEKYSKLQGASKALQDDARTAQEALELERATYSGQLEQNSSMKDELLAKEHRLRELRSALSSVCSERDKAEATLQQQCSVTGEAPLPSMRRQDCVVAAAATQTTHEQQTSQSVALQTEGESLSTQNDGLEAQAEILLLQTEVGNLKGALRRAEATNFKKRQGLASMQTKVNDLEGEVQAKENSLAQLQGILDNALEALAESTQDMMEISLETTSERQGRESVSTSAHQLKAVEGVIGTWRNACQKRDSEIGHLRAKVEAFASQICELEKESEGKAERRTSLLQLKLKEAHLELKSFAQDLEKHKRKLAKVYSSNQKSLRVINKALSEQKSSAPRDDLEEASKDVSDLLGALAAEVKAAKRKQAKSKSSAQENSEIALALHMESVALKESLKSKEARIKELKAEVSSLEERGASLESKQAAIDSCESRLTEARCDLSQANSKIEKQGRELKELNKMLKAWEAMRICKDSQINALLDKCKLYEDQVSEKSRALGALRQKIAARAIRKAPKTPQAVKPKDAVLCSHDANVAKSEQSLLGKSTTTLANSLEKENSLTSN</sequence>
<keyword evidence="4" id="KW-1185">Reference proteome</keyword>
<dbReference type="GO" id="GO:0007076">
    <property type="term" value="P:mitotic chromosome condensation"/>
    <property type="evidence" value="ECO:0007669"/>
    <property type="project" value="TreeGrafter"/>
</dbReference>
<feature type="coiled-coil region" evidence="1">
    <location>
        <begin position="627"/>
        <end position="668"/>
    </location>
</feature>
<feature type="coiled-coil region" evidence="1">
    <location>
        <begin position="1511"/>
        <end position="1590"/>
    </location>
</feature>
<proteinExistence type="predicted"/>
<feature type="region of interest" description="Disordered" evidence="2">
    <location>
        <begin position="110"/>
        <end position="129"/>
    </location>
</feature>
<keyword evidence="1" id="KW-0175">Coiled coil</keyword>
<accession>A0A5B8MGM0</accession>
<feature type="region of interest" description="Disordered" evidence="2">
    <location>
        <begin position="1660"/>
        <end position="1683"/>
    </location>
</feature>
<evidence type="ECO:0000256" key="1">
    <source>
        <dbReference type="SAM" id="Coils"/>
    </source>
</evidence>
<evidence type="ECO:0000313" key="4">
    <source>
        <dbReference type="Proteomes" id="UP000316726"/>
    </source>
</evidence>
<dbReference type="GO" id="GO:0000796">
    <property type="term" value="C:condensin complex"/>
    <property type="evidence" value="ECO:0007669"/>
    <property type="project" value="TreeGrafter"/>
</dbReference>
<feature type="compositionally biased region" description="Polar residues" evidence="2">
    <location>
        <begin position="1660"/>
        <end position="1672"/>
    </location>
</feature>
<feature type="compositionally biased region" description="Basic and acidic residues" evidence="2">
    <location>
        <begin position="1674"/>
        <end position="1683"/>
    </location>
</feature>
<feature type="region of interest" description="Disordered" evidence="2">
    <location>
        <begin position="1"/>
        <end position="93"/>
    </location>
</feature>